<dbReference type="PROSITE" id="PS51012">
    <property type="entry name" value="ABC_TM2"/>
    <property type="match status" value="1"/>
</dbReference>
<evidence type="ECO:0000256" key="9">
    <source>
        <dbReference type="ARBA" id="ARBA00023251"/>
    </source>
</evidence>
<dbReference type="PANTHER" id="PTHR30413:SF8">
    <property type="entry name" value="TRANSPORT PERMEASE PROTEIN"/>
    <property type="match status" value="1"/>
</dbReference>
<dbReference type="GO" id="GO:0140359">
    <property type="term" value="F:ABC-type transporter activity"/>
    <property type="evidence" value="ECO:0007669"/>
    <property type="project" value="InterPro"/>
</dbReference>
<dbReference type="PRINTS" id="PR00164">
    <property type="entry name" value="ABC2TRNSPORT"/>
</dbReference>
<keyword evidence="13" id="KW-1185">Reference proteome</keyword>
<feature type="transmembrane region" description="Helical" evidence="10">
    <location>
        <begin position="191"/>
        <end position="212"/>
    </location>
</feature>
<evidence type="ECO:0000313" key="12">
    <source>
        <dbReference type="EMBL" id="TQM63402.1"/>
    </source>
</evidence>
<protein>
    <recommendedName>
        <fullName evidence="10">Transport permease protein</fullName>
    </recommendedName>
</protein>
<feature type="transmembrane region" description="Helical" evidence="10">
    <location>
        <begin position="155"/>
        <end position="185"/>
    </location>
</feature>
<dbReference type="Pfam" id="PF01061">
    <property type="entry name" value="ABC2_membrane"/>
    <property type="match status" value="1"/>
</dbReference>
<keyword evidence="3 10" id="KW-0813">Transport</keyword>
<dbReference type="InterPro" id="IPR047817">
    <property type="entry name" value="ABC2_TM_bact-type"/>
</dbReference>
<evidence type="ECO:0000259" key="11">
    <source>
        <dbReference type="PROSITE" id="PS51012"/>
    </source>
</evidence>
<dbReference type="GO" id="GO:0043190">
    <property type="term" value="C:ATP-binding cassette (ABC) transporter complex"/>
    <property type="evidence" value="ECO:0007669"/>
    <property type="project" value="InterPro"/>
</dbReference>
<evidence type="ECO:0000256" key="2">
    <source>
        <dbReference type="ARBA" id="ARBA00007783"/>
    </source>
</evidence>
<name>A0A543HYJ3_9MICO</name>
<accession>A0A543HYJ3</accession>
<keyword evidence="6 10" id="KW-0812">Transmembrane</keyword>
<evidence type="ECO:0000256" key="7">
    <source>
        <dbReference type="ARBA" id="ARBA00022989"/>
    </source>
</evidence>
<keyword evidence="7 10" id="KW-1133">Transmembrane helix</keyword>
<dbReference type="AlphaFoldDB" id="A0A543HYJ3"/>
<feature type="domain" description="ABC transmembrane type-2" evidence="11">
    <location>
        <begin position="81"/>
        <end position="316"/>
    </location>
</feature>
<dbReference type="PANTHER" id="PTHR30413">
    <property type="entry name" value="INNER MEMBRANE TRANSPORT PERMEASE"/>
    <property type="match status" value="1"/>
</dbReference>
<organism evidence="12 13">
    <name type="scientific">Klugiella xanthotipulae</name>
    <dbReference type="NCBI Taxonomy" id="244735"/>
    <lineage>
        <taxon>Bacteria</taxon>
        <taxon>Bacillati</taxon>
        <taxon>Actinomycetota</taxon>
        <taxon>Actinomycetes</taxon>
        <taxon>Micrococcales</taxon>
        <taxon>Microbacteriaceae</taxon>
        <taxon>Klugiella</taxon>
    </lineage>
</organism>
<evidence type="ECO:0000256" key="3">
    <source>
        <dbReference type="ARBA" id="ARBA00022448"/>
    </source>
</evidence>
<evidence type="ECO:0000256" key="6">
    <source>
        <dbReference type="ARBA" id="ARBA00022692"/>
    </source>
</evidence>
<keyword evidence="4 10" id="KW-1003">Cell membrane</keyword>
<dbReference type="GO" id="GO:0015920">
    <property type="term" value="P:lipopolysaccharide transport"/>
    <property type="evidence" value="ECO:0007669"/>
    <property type="project" value="TreeGrafter"/>
</dbReference>
<evidence type="ECO:0000256" key="4">
    <source>
        <dbReference type="ARBA" id="ARBA00022475"/>
    </source>
</evidence>
<feature type="transmembrane region" description="Helical" evidence="10">
    <location>
        <begin position="80"/>
        <end position="102"/>
    </location>
</feature>
<dbReference type="InterPro" id="IPR000412">
    <property type="entry name" value="ABC_2_transport"/>
</dbReference>
<feature type="transmembrane region" description="Helical" evidence="10">
    <location>
        <begin position="114"/>
        <end position="134"/>
    </location>
</feature>
<gene>
    <name evidence="12" type="ORF">FB466_1664</name>
</gene>
<evidence type="ECO:0000256" key="8">
    <source>
        <dbReference type="ARBA" id="ARBA00023136"/>
    </source>
</evidence>
<comment type="similarity">
    <text evidence="2 10">Belongs to the ABC-2 integral membrane protein family.</text>
</comment>
<keyword evidence="9" id="KW-0046">Antibiotic resistance</keyword>
<comment type="subcellular location">
    <subcellularLocation>
        <location evidence="1">Cell inner membrane</location>
        <topology evidence="1">Multi-pass membrane protein</topology>
    </subcellularLocation>
    <subcellularLocation>
        <location evidence="10">Cell membrane</location>
        <topology evidence="10">Multi-pass membrane protein</topology>
    </subcellularLocation>
</comment>
<dbReference type="GO" id="GO:0046677">
    <property type="term" value="P:response to antibiotic"/>
    <property type="evidence" value="ECO:0007669"/>
    <property type="project" value="UniProtKB-KW"/>
</dbReference>
<dbReference type="InterPro" id="IPR013525">
    <property type="entry name" value="ABC2_TM"/>
</dbReference>
<proteinExistence type="inferred from homology"/>
<evidence type="ECO:0000256" key="5">
    <source>
        <dbReference type="ARBA" id="ARBA00022519"/>
    </source>
</evidence>
<comment type="caution">
    <text evidence="12">The sequence shown here is derived from an EMBL/GenBank/DDBJ whole genome shotgun (WGS) entry which is preliminary data.</text>
</comment>
<sequence length="324" mass="36027">MLRMLFERQDYTWVTLPVTSEGNMTAQDRFDALSHEPLQSVGGGTNKIQFFASVRDIFDNRALLDLLIRRDLKAKYKDSALGFLWTLIKPLTQLLIYWLILGKVLQAERNIPEFAIYIFAGLTAYGLFSEILSSGTSSIVSSSGLIKKVYLPREIFPLAAIGSALFNFVVQFAILVAATILIGSFPLSWRILYIIPAVLLLVILGLGLSLLLSAINVYLRDIKYLVEVATMVLMWASPIVYSWSMVHRILGDGIGMALYTNNPITLAVLGFHKAMWTGGGEPTAQEYPDNLMLSLWVAIGISTLITLVSHAVFRKLQGNFAQML</sequence>
<feature type="transmembrane region" description="Helical" evidence="10">
    <location>
        <begin position="293"/>
        <end position="313"/>
    </location>
</feature>
<dbReference type="EMBL" id="VFPN01000002">
    <property type="protein sequence ID" value="TQM63402.1"/>
    <property type="molecule type" value="Genomic_DNA"/>
</dbReference>
<keyword evidence="5" id="KW-0997">Cell inner membrane</keyword>
<reference evidence="12 13" key="1">
    <citation type="submission" date="2019-06" db="EMBL/GenBank/DDBJ databases">
        <title>Sequencing the genomes of 1000 actinobacteria strains.</title>
        <authorList>
            <person name="Klenk H.-P."/>
        </authorList>
    </citation>
    <scope>NUCLEOTIDE SEQUENCE [LARGE SCALE GENOMIC DNA]</scope>
    <source>
        <strain evidence="12 13">DSM 18031</strain>
    </source>
</reference>
<evidence type="ECO:0000313" key="13">
    <source>
        <dbReference type="Proteomes" id="UP000318331"/>
    </source>
</evidence>
<feature type="transmembrane region" description="Helical" evidence="10">
    <location>
        <begin position="224"/>
        <end position="243"/>
    </location>
</feature>
<evidence type="ECO:0000256" key="10">
    <source>
        <dbReference type="RuleBase" id="RU361157"/>
    </source>
</evidence>
<keyword evidence="8 10" id="KW-0472">Membrane</keyword>
<evidence type="ECO:0000256" key="1">
    <source>
        <dbReference type="ARBA" id="ARBA00004429"/>
    </source>
</evidence>
<dbReference type="Proteomes" id="UP000318331">
    <property type="component" value="Unassembled WGS sequence"/>
</dbReference>